<keyword evidence="8 11" id="KW-0407">Ion channel</keyword>
<protein>
    <recommendedName>
        <fullName evidence="11">Fluoride-specific ion channel FluC</fullName>
    </recommendedName>
</protein>
<feature type="transmembrane region" description="Helical" evidence="11">
    <location>
        <begin position="95"/>
        <end position="115"/>
    </location>
</feature>
<name>A0A0B7HYQ9_9FLAO</name>
<comment type="function">
    <text evidence="11">Fluoride-specific ion channel. Important for reducing fluoride concentration in the cell, thus reducing its toxicity.</text>
</comment>
<keyword evidence="2 11" id="KW-1003">Cell membrane</keyword>
<organism evidence="12 13">
    <name type="scientific">Capnocytophaga canis</name>
    <dbReference type="NCBI Taxonomy" id="1848903"/>
    <lineage>
        <taxon>Bacteria</taxon>
        <taxon>Pseudomonadati</taxon>
        <taxon>Bacteroidota</taxon>
        <taxon>Flavobacteriia</taxon>
        <taxon>Flavobacteriales</taxon>
        <taxon>Flavobacteriaceae</taxon>
        <taxon>Capnocytophaga</taxon>
    </lineage>
</organism>
<comment type="similarity">
    <text evidence="9 11">Belongs to the fluoride channel Fluc/FEX (TC 1.A.43) family.</text>
</comment>
<dbReference type="EMBL" id="CDOI01000150">
    <property type="protein sequence ID" value="CEN46925.1"/>
    <property type="molecule type" value="Genomic_DNA"/>
</dbReference>
<dbReference type="GO" id="GO:0140114">
    <property type="term" value="P:cellular detoxification of fluoride"/>
    <property type="evidence" value="ECO:0007669"/>
    <property type="project" value="UniProtKB-UniRule"/>
</dbReference>
<keyword evidence="11" id="KW-0915">Sodium</keyword>
<feature type="binding site" evidence="11">
    <location>
        <position position="73"/>
    </location>
    <ligand>
        <name>Na(+)</name>
        <dbReference type="ChEBI" id="CHEBI:29101"/>
        <note>structural</note>
    </ligand>
</feature>
<keyword evidence="5 11" id="KW-1133">Transmembrane helix</keyword>
<comment type="subcellular location">
    <subcellularLocation>
        <location evidence="1 11">Cell membrane</location>
        <topology evidence="1 11">Multi-pass membrane protein</topology>
    </subcellularLocation>
</comment>
<feature type="transmembrane region" description="Helical" evidence="11">
    <location>
        <begin position="6"/>
        <end position="26"/>
    </location>
</feature>
<comment type="activity regulation">
    <text evidence="11">Na(+) is not transported, but it plays an essential structural role and its presence is essential for fluoride channel function.</text>
</comment>
<evidence type="ECO:0000313" key="12">
    <source>
        <dbReference type="EMBL" id="CEN46925.1"/>
    </source>
</evidence>
<accession>A0A0B7HYQ9</accession>
<dbReference type="HAMAP" id="MF_00454">
    <property type="entry name" value="FluC"/>
    <property type="match status" value="1"/>
</dbReference>
<keyword evidence="6 11" id="KW-0406">Ion transport</keyword>
<dbReference type="GO" id="GO:0005886">
    <property type="term" value="C:plasma membrane"/>
    <property type="evidence" value="ECO:0007669"/>
    <property type="project" value="UniProtKB-SubCell"/>
</dbReference>
<evidence type="ECO:0000256" key="6">
    <source>
        <dbReference type="ARBA" id="ARBA00023065"/>
    </source>
</evidence>
<feature type="transmembrane region" description="Helical" evidence="11">
    <location>
        <begin position="63"/>
        <end position="83"/>
    </location>
</feature>
<dbReference type="AlphaFoldDB" id="A0A0B7HYQ9"/>
<evidence type="ECO:0000256" key="1">
    <source>
        <dbReference type="ARBA" id="ARBA00004651"/>
    </source>
</evidence>
<keyword evidence="7 11" id="KW-0472">Membrane</keyword>
<keyword evidence="4 11" id="KW-0812">Transmembrane</keyword>
<keyword evidence="11" id="KW-0479">Metal-binding</keyword>
<keyword evidence="13" id="KW-1185">Reference proteome</keyword>
<evidence type="ECO:0000256" key="3">
    <source>
        <dbReference type="ARBA" id="ARBA00022519"/>
    </source>
</evidence>
<evidence type="ECO:0000256" key="8">
    <source>
        <dbReference type="ARBA" id="ARBA00023303"/>
    </source>
</evidence>
<feature type="transmembrane region" description="Helical" evidence="11">
    <location>
        <begin position="33"/>
        <end position="51"/>
    </location>
</feature>
<evidence type="ECO:0000256" key="7">
    <source>
        <dbReference type="ARBA" id="ARBA00023136"/>
    </source>
</evidence>
<dbReference type="InterPro" id="IPR003691">
    <property type="entry name" value="FluC"/>
</dbReference>
<evidence type="ECO:0000313" key="13">
    <source>
        <dbReference type="Proteomes" id="UP000045051"/>
    </source>
</evidence>
<evidence type="ECO:0000256" key="9">
    <source>
        <dbReference type="ARBA" id="ARBA00035120"/>
    </source>
</evidence>
<evidence type="ECO:0000256" key="11">
    <source>
        <dbReference type="HAMAP-Rule" id="MF_00454"/>
    </source>
</evidence>
<comment type="catalytic activity">
    <reaction evidence="10">
        <text>fluoride(in) = fluoride(out)</text>
        <dbReference type="Rhea" id="RHEA:76159"/>
        <dbReference type="ChEBI" id="CHEBI:17051"/>
    </reaction>
    <physiologicalReaction direction="left-to-right" evidence="10">
        <dbReference type="Rhea" id="RHEA:76160"/>
    </physiologicalReaction>
</comment>
<evidence type="ECO:0000256" key="2">
    <source>
        <dbReference type="ARBA" id="ARBA00022475"/>
    </source>
</evidence>
<gene>
    <name evidence="11 12" type="primary">crcB</name>
    <name evidence="11" type="synonym">fluC</name>
    <name evidence="12" type="ORF">CCAND38_390004</name>
</gene>
<dbReference type="PANTHER" id="PTHR28259:SF1">
    <property type="entry name" value="FLUORIDE EXPORT PROTEIN 1-RELATED"/>
    <property type="match status" value="1"/>
</dbReference>
<evidence type="ECO:0000256" key="4">
    <source>
        <dbReference type="ARBA" id="ARBA00022692"/>
    </source>
</evidence>
<proteinExistence type="inferred from homology"/>
<dbReference type="NCBIfam" id="TIGR00494">
    <property type="entry name" value="crcB"/>
    <property type="match status" value="1"/>
</dbReference>
<reference evidence="12 13" key="1">
    <citation type="submission" date="2015-01" db="EMBL/GenBank/DDBJ databases">
        <authorList>
            <person name="MANFREDI Pablo"/>
        </authorList>
    </citation>
    <scope>NUCLEOTIDE SEQUENCE [LARGE SCALE GENOMIC DNA]</scope>
    <source>
        <strain evidence="12 13">CcD38</strain>
    </source>
</reference>
<evidence type="ECO:0000256" key="5">
    <source>
        <dbReference type="ARBA" id="ARBA00022989"/>
    </source>
</evidence>
<dbReference type="PANTHER" id="PTHR28259">
    <property type="entry name" value="FLUORIDE EXPORT PROTEIN 1-RELATED"/>
    <property type="match status" value="1"/>
</dbReference>
<dbReference type="GO" id="GO:0062054">
    <property type="term" value="F:fluoride channel activity"/>
    <property type="evidence" value="ECO:0007669"/>
    <property type="project" value="UniProtKB-UniRule"/>
</dbReference>
<keyword evidence="11" id="KW-0813">Transport</keyword>
<evidence type="ECO:0000256" key="10">
    <source>
        <dbReference type="ARBA" id="ARBA00035585"/>
    </source>
</evidence>
<dbReference type="GO" id="GO:0046872">
    <property type="term" value="F:metal ion binding"/>
    <property type="evidence" value="ECO:0007669"/>
    <property type="project" value="UniProtKB-KW"/>
</dbReference>
<keyword evidence="3" id="KW-0997">Cell inner membrane</keyword>
<sequence>MYVGLGSAIGGMLRFLCYGLMSIRIVKMFPFNTLFVNVLGSFLIGVLFVLFQKKNFSAECLSFFITGVLGGFTTFSAFSLETFQLIEQNQIGKAFLYALLSVFLGLLACWVGYVVTSLLSK</sequence>
<feature type="binding site" evidence="11">
    <location>
        <position position="70"/>
    </location>
    <ligand>
        <name>Na(+)</name>
        <dbReference type="ChEBI" id="CHEBI:29101"/>
        <note>structural</note>
    </ligand>
</feature>
<dbReference type="Pfam" id="PF02537">
    <property type="entry name" value="CRCB"/>
    <property type="match status" value="1"/>
</dbReference>
<dbReference type="Proteomes" id="UP000045051">
    <property type="component" value="Unassembled WGS sequence"/>
</dbReference>